<dbReference type="AlphaFoldDB" id="A0A317DK94"/>
<comment type="caution">
    <text evidence="2">The sequence shown here is derived from an EMBL/GenBank/DDBJ whole genome shotgun (WGS) entry which is preliminary data.</text>
</comment>
<gene>
    <name evidence="2" type="ORF">DKT69_12135</name>
</gene>
<feature type="region of interest" description="Disordered" evidence="1">
    <location>
        <begin position="85"/>
        <end position="105"/>
    </location>
</feature>
<dbReference type="EMBL" id="QGKS01000192">
    <property type="protein sequence ID" value="PWR15199.1"/>
    <property type="molecule type" value="Genomic_DNA"/>
</dbReference>
<name>A0A317DK94_9ACTN</name>
<proteinExistence type="predicted"/>
<reference evidence="2 3" key="1">
    <citation type="submission" date="2018-05" db="EMBL/GenBank/DDBJ databases">
        <title>Micromonosporas from Atacama Desert.</title>
        <authorList>
            <person name="Carro L."/>
            <person name="Golinska P."/>
            <person name="Klenk H.-P."/>
            <person name="Goodfellow M."/>
        </authorList>
    </citation>
    <scope>NUCLEOTIDE SEQUENCE [LARGE SCALE GENOMIC DNA]</scope>
    <source>
        <strain evidence="2 3">4G51</strain>
    </source>
</reference>
<organism evidence="2 3">
    <name type="scientific">Micromonospora sicca</name>
    <dbReference type="NCBI Taxonomy" id="2202420"/>
    <lineage>
        <taxon>Bacteria</taxon>
        <taxon>Bacillati</taxon>
        <taxon>Actinomycetota</taxon>
        <taxon>Actinomycetes</taxon>
        <taxon>Micromonosporales</taxon>
        <taxon>Micromonosporaceae</taxon>
        <taxon>Micromonospora</taxon>
    </lineage>
</organism>
<dbReference type="Proteomes" id="UP000246050">
    <property type="component" value="Unassembled WGS sequence"/>
</dbReference>
<protein>
    <submittedName>
        <fullName evidence="2">Uncharacterized protein</fullName>
    </submittedName>
</protein>
<evidence type="ECO:0000256" key="1">
    <source>
        <dbReference type="SAM" id="MobiDB-lite"/>
    </source>
</evidence>
<sequence>MARQSDPQHSDQERLLLLLPAMADANASSDAAEVVAAAVTAIGGSDLQDQVAVELLSANGRYWGVCAWTDSQGFRTCLGPHSYRHTGGGLSVPEHRPVADSFHRR</sequence>
<evidence type="ECO:0000313" key="2">
    <source>
        <dbReference type="EMBL" id="PWR15199.1"/>
    </source>
</evidence>
<accession>A0A317DK94</accession>
<evidence type="ECO:0000313" key="3">
    <source>
        <dbReference type="Proteomes" id="UP000246050"/>
    </source>
</evidence>
<feature type="compositionally biased region" description="Basic and acidic residues" evidence="1">
    <location>
        <begin position="93"/>
        <end position="105"/>
    </location>
</feature>